<sequence>MKLNVENKKIELMALMYATVNDMREANWLRDPQYGSPTTLAEEGALYNKYQELLGELIKLNADYVNEDIHIVNQYGESLSFAQAQEVINIKINAFESGNKKRQQIQTKMLEQQRLEQDAIKAKRLEEDEIKHQQQQLAELKQSLAPWRCIAPKTAVYESPSQKHQRMQAQAEEFGFRSYLDSFREVYQALQLGTPLVELKRYTVIPEEDGELFSLLCIVDDFAIYQGTERNIAAGSKFTRLIALECEATQVYERYSMLPKGFFSLQGKKRFAVKLATGLAFQLINAEQEVLIYKHLGATQ</sequence>
<evidence type="ECO:0000313" key="2">
    <source>
        <dbReference type="Proteomes" id="UP001231915"/>
    </source>
</evidence>
<gene>
    <name evidence="1" type="ORF">QNM18_14065</name>
</gene>
<organism evidence="1 2">
    <name type="scientific">Pseudoalteromonas obscura</name>
    <dbReference type="NCBI Taxonomy" id="3048491"/>
    <lineage>
        <taxon>Bacteria</taxon>
        <taxon>Pseudomonadati</taxon>
        <taxon>Pseudomonadota</taxon>
        <taxon>Gammaproteobacteria</taxon>
        <taxon>Alteromonadales</taxon>
        <taxon>Pseudoalteromonadaceae</taxon>
        <taxon>Pseudoalteromonas</taxon>
    </lineage>
</organism>
<evidence type="ECO:0000313" key="1">
    <source>
        <dbReference type="EMBL" id="MDK2596183.1"/>
    </source>
</evidence>
<dbReference type="Proteomes" id="UP001231915">
    <property type="component" value="Unassembled WGS sequence"/>
</dbReference>
<protein>
    <submittedName>
        <fullName evidence="1">Uncharacterized protein</fullName>
    </submittedName>
</protein>
<dbReference type="EMBL" id="JASJUT010000005">
    <property type="protein sequence ID" value="MDK2596183.1"/>
    <property type="molecule type" value="Genomic_DNA"/>
</dbReference>
<proteinExistence type="predicted"/>
<name>A0ABT7EME0_9GAMM</name>
<dbReference type="RefSeq" id="WP_284137594.1">
    <property type="nucleotide sequence ID" value="NZ_JASJUT010000005.1"/>
</dbReference>
<accession>A0ABT7EME0</accession>
<comment type="caution">
    <text evidence="1">The sequence shown here is derived from an EMBL/GenBank/DDBJ whole genome shotgun (WGS) entry which is preliminary data.</text>
</comment>
<keyword evidence="2" id="KW-1185">Reference proteome</keyword>
<reference evidence="1 2" key="1">
    <citation type="submission" date="2023-05" db="EMBL/GenBank/DDBJ databases">
        <title>Pseudoalteromonas ardens sp. nov., Pseudoalteromonas obscura sp. nov., and Pseudoalteromonas umbrosa sp. nov., isolated from the coral Montipora capitata.</title>
        <authorList>
            <person name="Thomas E.M."/>
            <person name="Smith E.M."/>
            <person name="Papke E."/>
            <person name="Shlafstein M.D."/>
            <person name="Oline D.K."/>
            <person name="Videau P."/>
            <person name="Saw J.H."/>
            <person name="Strangman W.K."/>
            <person name="Ushijima B."/>
        </authorList>
    </citation>
    <scope>NUCLEOTIDE SEQUENCE [LARGE SCALE GENOMIC DNA]</scope>
    <source>
        <strain evidence="1 2">P94</strain>
    </source>
</reference>